<accession>A0A242N5P5</accession>
<dbReference type="EMBL" id="NBTZ01000023">
    <property type="protein sequence ID" value="OTP78476.1"/>
    <property type="molecule type" value="Genomic_DNA"/>
</dbReference>
<comment type="caution">
    <text evidence="1">The sequence shown here is derived from an EMBL/GenBank/DDBJ whole genome shotgun (WGS) entry which is preliminary data.</text>
</comment>
<gene>
    <name evidence="1" type="ORF">PAMC26577_04755</name>
</gene>
<dbReference type="AlphaFoldDB" id="A0A242N5P5"/>
<name>A0A242N5P5_CABSO</name>
<organism evidence="1 2">
    <name type="scientific">Caballeronia sordidicola</name>
    <name type="common">Burkholderia sordidicola</name>
    <dbReference type="NCBI Taxonomy" id="196367"/>
    <lineage>
        <taxon>Bacteria</taxon>
        <taxon>Pseudomonadati</taxon>
        <taxon>Pseudomonadota</taxon>
        <taxon>Betaproteobacteria</taxon>
        <taxon>Burkholderiales</taxon>
        <taxon>Burkholderiaceae</taxon>
        <taxon>Caballeronia</taxon>
    </lineage>
</organism>
<dbReference type="Proteomes" id="UP000195221">
    <property type="component" value="Unassembled WGS sequence"/>
</dbReference>
<evidence type="ECO:0000313" key="2">
    <source>
        <dbReference type="Proteomes" id="UP000195221"/>
    </source>
</evidence>
<evidence type="ECO:0000313" key="1">
    <source>
        <dbReference type="EMBL" id="OTP78476.1"/>
    </source>
</evidence>
<protein>
    <submittedName>
        <fullName evidence="1">Uncharacterized protein</fullName>
    </submittedName>
</protein>
<proteinExistence type="predicted"/>
<sequence length="116" mass="12912">MRANWEHSIEVNATCVHDKLVREADDMVMSTAWKEIEAKRAKWNSLAICCHGCLTSQAEYKPICPPFALPRRSTGQRNRQSARSQPFEQPCASGHVLLLDADAGTLSSSRLEGADR</sequence>
<reference evidence="1 2" key="1">
    <citation type="submission" date="2017-03" db="EMBL/GenBank/DDBJ databases">
        <title>Genome analysis of strain PAMC 26577.</title>
        <authorList>
            <person name="Oh H.-M."/>
            <person name="Yang J.-A."/>
        </authorList>
    </citation>
    <scope>NUCLEOTIDE SEQUENCE [LARGE SCALE GENOMIC DNA]</scope>
    <source>
        <strain evidence="1 2">PAMC 26577</strain>
    </source>
</reference>